<comment type="caution">
    <text evidence="1">The sequence shown here is derived from an EMBL/GenBank/DDBJ whole genome shotgun (WGS) entry which is preliminary data.</text>
</comment>
<dbReference type="RefSeq" id="WP_308948200.1">
    <property type="nucleotide sequence ID" value="NZ_JARXHW010000002.1"/>
</dbReference>
<organism evidence="1 2">
    <name type="scientific">Thalassobacterium maritimum</name>
    <dbReference type="NCBI Taxonomy" id="3041265"/>
    <lineage>
        <taxon>Bacteria</taxon>
        <taxon>Pseudomonadati</taxon>
        <taxon>Verrucomicrobiota</taxon>
        <taxon>Opitutia</taxon>
        <taxon>Puniceicoccales</taxon>
        <taxon>Coraliomargaritaceae</taxon>
        <taxon>Thalassobacterium</taxon>
    </lineage>
</organism>
<keyword evidence="2" id="KW-1185">Reference proteome</keyword>
<protein>
    <recommendedName>
        <fullName evidence="3">Roadblock/LAMTOR2 domain-containing protein</fullName>
    </recommendedName>
</protein>
<evidence type="ECO:0008006" key="3">
    <source>
        <dbReference type="Google" id="ProtNLM"/>
    </source>
</evidence>
<sequence length="120" mass="13573">MDLESMGGREVRIDESVDEFFCVHRLFLGGDCVVMIADRRTNRLLCVCANELSPAVRRWIERSEFDERFTQCSTMQLMLGAGYVFCSFAFAAEWSRRVRVLLVLQARIGGLLGEAVSDAV</sequence>
<name>A0ABU1AQ06_9BACT</name>
<reference evidence="1 2" key="1">
    <citation type="submission" date="2023-04" db="EMBL/GenBank/DDBJ databases">
        <title>A novel bacteria isolated from coastal sediment.</title>
        <authorList>
            <person name="Liu X.-J."/>
            <person name="Du Z.-J."/>
        </authorList>
    </citation>
    <scope>NUCLEOTIDE SEQUENCE [LARGE SCALE GENOMIC DNA]</scope>
    <source>
        <strain evidence="1 2">SDUM461003</strain>
    </source>
</reference>
<evidence type="ECO:0000313" key="1">
    <source>
        <dbReference type="EMBL" id="MDQ8206196.1"/>
    </source>
</evidence>
<proteinExistence type="predicted"/>
<dbReference type="Proteomes" id="UP001225316">
    <property type="component" value="Unassembled WGS sequence"/>
</dbReference>
<dbReference type="EMBL" id="JARXHW010000002">
    <property type="protein sequence ID" value="MDQ8206196.1"/>
    <property type="molecule type" value="Genomic_DNA"/>
</dbReference>
<evidence type="ECO:0000313" key="2">
    <source>
        <dbReference type="Proteomes" id="UP001225316"/>
    </source>
</evidence>
<accession>A0ABU1AQ06</accession>
<gene>
    <name evidence="1" type="ORF">QEH52_01650</name>
</gene>